<accession>A0AAD5N1Y2</accession>
<sequence>MDDIVIDSTVSIFGVKLTNKRMSLDGVISEIILCEASEIAIAMVIFTASQGLAIYVVMRCRKYVAAKIHWKRRNNERSSSMIADGVTIE</sequence>
<evidence type="ECO:0000313" key="3">
    <source>
        <dbReference type="Proteomes" id="UP001196413"/>
    </source>
</evidence>
<reference evidence="2" key="1">
    <citation type="submission" date="2021-06" db="EMBL/GenBank/DDBJ databases">
        <title>Parelaphostrongylus tenuis whole genome reference sequence.</title>
        <authorList>
            <person name="Garwood T.J."/>
            <person name="Larsen P.A."/>
            <person name="Fountain-Jones N.M."/>
            <person name="Garbe J.R."/>
            <person name="Macchietto M.G."/>
            <person name="Kania S.A."/>
            <person name="Gerhold R.W."/>
            <person name="Richards J.E."/>
            <person name="Wolf T.M."/>
        </authorList>
    </citation>
    <scope>NUCLEOTIDE SEQUENCE</scope>
    <source>
        <strain evidence="2">MNPRO001-30</strain>
        <tissue evidence="2">Meninges</tissue>
    </source>
</reference>
<keyword evidence="1" id="KW-0812">Transmembrane</keyword>
<gene>
    <name evidence="2" type="ORF">KIN20_016430</name>
</gene>
<organism evidence="2 3">
    <name type="scientific">Parelaphostrongylus tenuis</name>
    <name type="common">Meningeal worm</name>
    <dbReference type="NCBI Taxonomy" id="148309"/>
    <lineage>
        <taxon>Eukaryota</taxon>
        <taxon>Metazoa</taxon>
        <taxon>Ecdysozoa</taxon>
        <taxon>Nematoda</taxon>
        <taxon>Chromadorea</taxon>
        <taxon>Rhabditida</taxon>
        <taxon>Rhabditina</taxon>
        <taxon>Rhabditomorpha</taxon>
        <taxon>Strongyloidea</taxon>
        <taxon>Metastrongylidae</taxon>
        <taxon>Parelaphostrongylus</taxon>
    </lineage>
</organism>
<proteinExistence type="predicted"/>
<keyword evidence="1" id="KW-1133">Transmembrane helix</keyword>
<dbReference type="Proteomes" id="UP001196413">
    <property type="component" value="Unassembled WGS sequence"/>
</dbReference>
<keyword evidence="1" id="KW-0472">Membrane</keyword>
<feature type="transmembrane region" description="Helical" evidence="1">
    <location>
        <begin position="39"/>
        <end position="58"/>
    </location>
</feature>
<dbReference type="EMBL" id="JAHQIW010003299">
    <property type="protein sequence ID" value="KAJ1358114.1"/>
    <property type="molecule type" value="Genomic_DNA"/>
</dbReference>
<evidence type="ECO:0000256" key="1">
    <source>
        <dbReference type="SAM" id="Phobius"/>
    </source>
</evidence>
<comment type="caution">
    <text evidence="2">The sequence shown here is derived from an EMBL/GenBank/DDBJ whole genome shotgun (WGS) entry which is preliminary data.</text>
</comment>
<name>A0AAD5N1Y2_PARTN</name>
<protein>
    <submittedName>
        <fullName evidence="2">Uncharacterized protein</fullName>
    </submittedName>
</protein>
<evidence type="ECO:0000313" key="2">
    <source>
        <dbReference type="EMBL" id="KAJ1358114.1"/>
    </source>
</evidence>
<dbReference type="AlphaFoldDB" id="A0AAD5N1Y2"/>
<keyword evidence="3" id="KW-1185">Reference proteome</keyword>